<keyword evidence="6 8" id="KW-0408">Iron</keyword>
<evidence type="ECO:0000256" key="6">
    <source>
        <dbReference type="ARBA" id="ARBA00023004"/>
    </source>
</evidence>
<feature type="binding site" evidence="8">
    <location>
        <position position="323"/>
    </location>
    <ligand>
        <name>Fe cation</name>
        <dbReference type="ChEBI" id="CHEBI:24875"/>
    </ligand>
</feature>
<dbReference type="GO" id="GO:0005506">
    <property type="term" value="F:iron ion binding"/>
    <property type="evidence" value="ECO:0007669"/>
    <property type="project" value="InterPro"/>
</dbReference>
<comment type="similarity">
    <text evidence="2">Belongs to the biopterin-dependent aromatic amino acid hydroxylase family.</text>
</comment>
<dbReference type="EC" id="1.14.16.1" evidence="3"/>
<evidence type="ECO:0000313" key="10">
    <source>
        <dbReference type="EMBL" id="AGT02685.1"/>
    </source>
</evidence>
<evidence type="ECO:0000256" key="7">
    <source>
        <dbReference type="ARBA" id="ARBA00023033"/>
    </source>
</evidence>
<feature type="non-terminal residue" evidence="10">
    <location>
        <position position="1"/>
    </location>
</feature>
<feature type="binding site" evidence="8">
    <location>
        <position position="318"/>
    </location>
    <ligand>
        <name>Fe cation</name>
        <dbReference type="ChEBI" id="CHEBI:24875"/>
    </ligand>
</feature>
<dbReference type="InterPro" id="IPR001273">
    <property type="entry name" value="ArAA_hydroxylase"/>
</dbReference>
<evidence type="ECO:0000256" key="8">
    <source>
        <dbReference type="PIRSR" id="PIRSR601273-2"/>
    </source>
</evidence>
<dbReference type="PANTHER" id="PTHR11473">
    <property type="entry name" value="AROMATIC AMINO ACID HYDROXYLASE"/>
    <property type="match status" value="1"/>
</dbReference>
<accession>U5KLU6</accession>
<feature type="domain" description="Biopterin-dependent aromatic amino acid hydroxylase family profile" evidence="9">
    <location>
        <begin position="135"/>
        <end position="476"/>
    </location>
</feature>
<dbReference type="InterPro" id="IPR036951">
    <property type="entry name" value="ArAA_hydroxylase_sf"/>
</dbReference>
<dbReference type="FunFam" id="1.10.800.10:FF:000007">
    <property type="entry name" value="Phenylalanine-4-hydroxylase, putative"/>
    <property type="match status" value="1"/>
</dbReference>
<comment type="cofactor">
    <cofactor evidence="1 8">
        <name>Fe(2+)</name>
        <dbReference type="ChEBI" id="CHEBI:29033"/>
    </cofactor>
</comment>
<dbReference type="PROSITE" id="PS00367">
    <property type="entry name" value="BH4_AAA_HYDROXYL_1"/>
    <property type="match status" value="1"/>
</dbReference>
<dbReference type="InterPro" id="IPR036329">
    <property type="entry name" value="Aro-AA_hydroxylase_C_sf"/>
</dbReference>
<dbReference type="InterPro" id="IPR018301">
    <property type="entry name" value="ArAA_hydroxylase_Fe/CU_BS"/>
</dbReference>
<dbReference type="Gene3D" id="1.10.800.10">
    <property type="entry name" value="Aromatic amino acid hydroxylase"/>
    <property type="match status" value="1"/>
</dbReference>
<dbReference type="SUPFAM" id="SSF55021">
    <property type="entry name" value="ACT-like"/>
    <property type="match status" value="1"/>
</dbReference>
<keyword evidence="4 8" id="KW-0479">Metal-binding</keyword>
<reference evidence="10" key="1">
    <citation type="submission" date="2013-01" db="EMBL/GenBank/DDBJ databases">
        <title>Genomic Cooperation Between Trypanosomatids and Their Bacterial Endosymbionts in the Synthesis of Essential Amino Acids Heavily Influenced by Multiple Lateral Gene Transfer Events.</title>
        <authorList>
            <person name="Alves J.M.P."/>
            <person name="Klein C."/>
            <person name="Maia da Silva F."/>
            <person name="Costa Martins A.G."/>
            <person name="Serrano M.G."/>
            <person name="Buck G.A."/>
            <person name="Vasconcelos A.T.R."/>
            <person name="France-Sagot M."/>
            <person name="Teixeira M.M.G."/>
            <person name="Motta M.C.M."/>
            <person name="Camargo E.P."/>
        </authorList>
    </citation>
    <scope>NUCLEOTIDE SEQUENCE</scope>
</reference>
<dbReference type="PROSITE" id="PS51410">
    <property type="entry name" value="BH4_AAA_HYDROXYL_2"/>
    <property type="match status" value="1"/>
</dbReference>
<evidence type="ECO:0000256" key="5">
    <source>
        <dbReference type="ARBA" id="ARBA00023002"/>
    </source>
</evidence>
<evidence type="ECO:0000256" key="2">
    <source>
        <dbReference type="ARBA" id="ARBA00009712"/>
    </source>
</evidence>
<sequence>LHPCISDFFFPVASLCCILRSPSHDAFSSRFFRTALGAAAATFEEQYASHASNIKGADKKTRCRTSLQVSLPADKSGELCDLLAIFKPHGINISQVANRPRPYENKAPLRTIFLDVDAYIEDPAMQKIMGELRQMSPNVAVAGSWIIPWYPSEPKDLDDLDQSTMAAGEELQDDPENPHPGFHDEVYRARRREIVAKAKNYRTGDPIPVVDYTEEENRVWTVVYDHLTKLYPTHACEQYNYVFPLLLENGVLSRTHMPQLRDVSDFLNEATGFTVRPVAGLLTSRDFLNGLAFRVFFSTQYIRHSAQPLYTPEPDMVHDIIGHLPLLSDPDFAKFTQTIGLASLGADDALLDKLAKVYWYTVEFGLCNEGGRRKAYGAGILSSSGELAYSLSDQPECLPWDPAVASVTPFPITKFQPRYFVANSFPDAQRKLEEWLVIQDKPIYTVYNSYSRRVQSYPKNTWHMLSEQVKRTNFTF</sequence>
<dbReference type="InterPro" id="IPR045865">
    <property type="entry name" value="ACT-like_dom_sf"/>
</dbReference>
<protein>
    <recommendedName>
        <fullName evidence="3">phenylalanine 4-monooxygenase</fullName>
        <ecNumber evidence="3">1.14.16.1</ecNumber>
    </recommendedName>
</protein>
<dbReference type="Pfam" id="PF00351">
    <property type="entry name" value="Biopterin_H"/>
    <property type="match status" value="1"/>
</dbReference>
<organism evidence="10">
    <name type="scientific">Crithidia acanthocephali</name>
    <dbReference type="NCBI Taxonomy" id="59798"/>
    <lineage>
        <taxon>Eukaryota</taxon>
        <taxon>Discoba</taxon>
        <taxon>Euglenozoa</taxon>
        <taxon>Kinetoplastea</taxon>
        <taxon>Metakinetoplastina</taxon>
        <taxon>Trypanosomatida</taxon>
        <taxon>Trypanosomatidae</taxon>
        <taxon>Leishmaniinae</taxon>
        <taxon>Crithidia</taxon>
    </lineage>
</organism>
<dbReference type="PRINTS" id="PR00372">
    <property type="entry name" value="FYWHYDRXLASE"/>
</dbReference>
<dbReference type="SUPFAM" id="SSF56534">
    <property type="entry name" value="Aromatic aminoacid monoxygenases, catalytic and oligomerization domains"/>
    <property type="match status" value="1"/>
</dbReference>
<keyword evidence="5 10" id="KW-0560">Oxidoreductase</keyword>
<keyword evidence="7 10" id="KW-0503">Monooxygenase</keyword>
<dbReference type="Gene3D" id="3.30.70.260">
    <property type="match status" value="1"/>
</dbReference>
<evidence type="ECO:0000259" key="9">
    <source>
        <dbReference type="PROSITE" id="PS51410"/>
    </source>
</evidence>
<dbReference type="EMBL" id="KC545155">
    <property type="protein sequence ID" value="AGT02685.1"/>
    <property type="molecule type" value="Genomic_DNA"/>
</dbReference>
<dbReference type="AlphaFoldDB" id="U5KLU6"/>
<dbReference type="GO" id="GO:0004505">
    <property type="term" value="F:phenylalanine 4-monooxygenase activity"/>
    <property type="evidence" value="ECO:0007669"/>
    <property type="project" value="UniProtKB-EC"/>
</dbReference>
<evidence type="ECO:0000256" key="3">
    <source>
        <dbReference type="ARBA" id="ARBA00011995"/>
    </source>
</evidence>
<evidence type="ECO:0000256" key="1">
    <source>
        <dbReference type="ARBA" id="ARBA00001954"/>
    </source>
</evidence>
<name>U5KLU6_9TRYP</name>
<proteinExistence type="inferred from homology"/>
<dbReference type="InterPro" id="IPR019774">
    <property type="entry name" value="Aromatic-AA_hydroxylase_C"/>
</dbReference>
<evidence type="ECO:0000256" key="4">
    <source>
        <dbReference type="ARBA" id="ARBA00022723"/>
    </source>
</evidence>
<feature type="binding site" evidence="8">
    <location>
        <position position="363"/>
    </location>
    <ligand>
        <name>Fe cation</name>
        <dbReference type="ChEBI" id="CHEBI:24875"/>
    </ligand>
</feature>
<dbReference type="PANTHER" id="PTHR11473:SF24">
    <property type="entry name" value="PHENYLALANINE-4-HYDROXYLASE"/>
    <property type="match status" value="1"/>
</dbReference>